<protein>
    <submittedName>
        <fullName evidence="3">Uncharacterized protein</fullName>
    </submittedName>
</protein>
<organism evidence="3 4">
    <name type="scientific">Acrocarpospora pleiomorpha</name>
    <dbReference type="NCBI Taxonomy" id="90975"/>
    <lineage>
        <taxon>Bacteria</taxon>
        <taxon>Bacillati</taxon>
        <taxon>Actinomycetota</taxon>
        <taxon>Actinomycetes</taxon>
        <taxon>Streptosporangiales</taxon>
        <taxon>Streptosporangiaceae</taxon>
        <taxon>Acrocarpospora</taxon>
    </lineage>
</organism>
<evidence type="ECO:0000256" key="1">
    <source>
        <dbReference type="SAM" id="MobiDB-lite"/>
    </source>
</evidence>
<feature type="compositionally biased region" description="Polar residues" evidence="1">
    <location>
        <begin position="65"/>
        <end position="80"/>
    </location>
</feature>
<evidence type="ECO:0000313" key="4">
    <source>
        <dbReference type="Proteomes" id="UP000377595"/>
    </source>
</evidence>
<keyword evidence="2" id="KW-0812">Transmembrane</keyword>
<evidence type="ECO:0000313" key="3">
    <source>
        <dbReference type="EMBL" id="GES27493.1"/>
    </source>
</evidence>
<sequence>MLVRLAYLAVTNTFSFISAMLAVLSRLLGGVATGQQRQPADNPAEHHIDETQRHEPRACPIPATGSDNGAETSPQPTTMKRSIDTLQAGEQRRGHGWAHLADDPSGRPSHGFREQVEVADSATAGHIRADPVVLGA</sequence>
<feature type="region of interest" description="Disordered" evidence="1">
    <location>
        <begin position="33"/>
        <end position="113"/>
    </location>
</feature>
<gene>
    <name evidence="3" type="ORF">Aple_103930</name>
</gene>
<dbReference type="EMBL" id="BLAF01000139">
    <property type="protein sequence ID" value="GES27493.1"/>
    <property type="molecule type" value="Genomic_DNA"/>
</dbReference>
<feature type="compositionally biased region" description="Basic and acidic residues" evidence="1">
    <location>
        <begin position="43"/>
        <end position="57"/>
    </location>
</feature>
<dbReference type="AlphaFoldDB" id="A0A5M3Y5B8"/>
<proteinExistence type="predicted"/>
<reference evidence="3 4" key="1">
    <citation type="submission" date="2019-10" db="EMBL/GenBank/DDBJ databases">
        <title>Whole genome shotgun sequence of Acrocarpospora pleiomorpha NBRC 16267.</title>
        <authorList>
            <person name="Ichikawa N."/>
            <person name="Kimura A."/>
            <person name="Kitahashi Y."/>
            <person name="Komaki H."/>
            <person name="Oguchi A."/>
        </authorList>
    </citation>
    <scope>NUCLEOTIDE SEQUENCE [LARGE SCALE GENOMIC DNA]</scope>
    <source>
        <strain evidence="3 4">NBRC 16267</strain>
    </source>
</reference>
<comment type="caution">
    <text evidence="3">The sequence shown here is derived from an EMBL/GenBank/DDBJ whole genome shotgun (WGS) entry which is preliminary data.</text>
</comment>
<keyword evidence="4" id="KW-1185">Reference proteome</keyword>
<keyword evidence="2" id="KW-0472">Membrane</keyword>
<evidence type="ECO:0000256" key="2">
    <source>
        <dbReference type="SAM" id="Phobius"/>
    </source>
</evidence>
<keyword evidence="2" id="KW-1133">Transmembrane helix</keyword>
<dbReference type="Proteomes" id="UP000377595">
    <property type="component" value="Unassembled WGS sequence"/>
</dbReference>
<name>A0A5M3Y5B8_9ACTN</name>
<feature type="compositionally biased region" description="Basic and acidic residues" evidence="1">
    <location>
        <begin position="100"/>
        <end position="113"/>
    </location>
</feature>
<feature type="transmembrane region" description="Helical" evidence="2">
    <location>
        <begin position="6"/>
        <end position="28"/>
    </location>
</feature>
<accession>A0A5M3Y5B8</accession>